<evidence type="ECO:0000256" key="1">
    <source>
        <dbReference type="SAM" id="SignalP"/>
    </source>
</evidence>
<evidence type="ECO:0008006" key="4">
    <source>
        <dbReference type="Google" id="ProtNLM"/>
    </source>
</evidence>
<protein>
    <recommendedName>
        <fullName evidence="4">F-box protein</fullName>
    </recommendedName>
</protein>
<reference evidence="2 3" key="1">
    <citation type="journal article" date="2020" name="Fungal Divers.">
        <title>Resolving the Mortierellaceae phylogeny through synthesis of multi-gene phylogenetics and phylogenomics.</title>
        <authorList>
            <person name="Vandepol N."/>
            <person name="Liber J."/>
            <person name="Desiro A."/>
            <person name="Na H."/>
            <person name="Kennedy M."/>
            <person name="Barry K."/>
            <person name="Grigoriev I.V."/>
            <person name="Miller A.N."/>
            <person name="O'Donnell K."/>
            <person name="Stajich J.E."/>
            <person name="Bonito G."/>
        </authorList>
    </citation>
    <scope>NUCLEOTIDE SEQUENCE [LARGE SCALE GENOMIC DNA]</scope>
    <source>
        <strain evidence="2 3">AD045</strain>
    </source>
</reference>
<keyword evidence="3" id="KW-1185">Reference proteome</keyword>
<dbReference type="Gene3D" id="3.80.10.10">
    <property type="entry name" value="Ribonuclease Inhibitor"/>
    <property type="match status" value="1"/>
</dbReference>
<organism evidence="2 3">
    <name type="scientific">Linnemannia gamsii</name>
    <dbReference type="NCBI Taxonomy" id="64522"/>
    <lineage>
        <taxon>Eukaryota</taxon>
        <taxon>Fungi</taxon>
        <taxon>Fungi incertae sedis</taxon>
        <taxon>Mucoromycota</taxon>
        <taxon>Mortierellomycotina</taxon>
        <taxon>Mortierellomycetes</taxon>
        <taxon>Mortierellales</taxon>
        <taxon>Mortierellaceae</taxon>
        <taxon>Linnemannia</taxon>
    </lineage>
</organism>
<comment type="caution">
    <text evidence="2">The sequence shown here is derived from an EMBL/GenBank/DDBJ whole genome shotgun (WGS) entry which is preliminary data.</text>
</comment>
<dbReference type="InterPro" id="IPR032675">
    <property type="entry name" value="LRR_dom_sf"/>
</dbReference>
<evidence type="ECO:0000313" key="2">
    <source>
        <dbReference type="EMBL" id="KAG0286560.1"/>
    </source>
</evidence>
<feature type="signal peptide" evidence="1">
    <location>
        <begin position="1"/>
        <end position="18"/>
    </location>
</feature>
<dbReference type="SUPFAM" id="SSF52047">
    <property type="entry name" value="RNI-like"/>
    <property type="match status" value="1"/>
</dbReference>
<sequence length="440" mass="50099">MTSSQLLLLLAEVLLHVGEHLDRRTLYAAIQTSTHLNTTYTPLLWRTITLDDTSVHPIRFEALQSRAEHVCDLTLKTFLPSQSLPTKDFWNAVYSEWLQPRSLTVQELNVTERVAGAFWKACSRFEVLHLSFHAPSASLPKDLVFPLVTHLDLKLDHQRTEPFSAEEQLSFIKSCPSLTSLCWSLDHFDSPMLQFQEALTHKTWTQLVEIEFKGLVHLDAEMAAVMDSLHPLKNLILSQCSFGPLTFSRLKERHFATLEVLNVIGCEGFTSPMAMEVLSRSLRLQEFSCPHIRPKDLVQCSQEQQQQQPFACQSQLRHLDLFISKDDTDPVDWTIQAMERLSTLNQLKYLSLCPTRRVFGCRDQALNQAHETSSKRGNALDMSLANGLGRLSSLNKMSYLEFGDSSPRMGVQEAQWMAQYWKQLKSVNLSSDNNRPPAGL</sequence>
<dbReference type="Proteomes" id="UP001194696">
    <property type="component" value="Unassembled WGS sequence"/>
</dbReference>
<name>A0ABQ7JWL5_9FUNG</name>
<proteinExistence type="predicted"/>
<evidence type="ECO:0000313" key="3">
    <source>
        <dbReference type="Proteomes" id="UP001194696"/>
    </source>
</evidence>
<feature type="chain" id="PRO_5047052230" description="F-box protein" evidence="1">
    <location>
        <begin position="19"/>
        <end position="440"/>
    </location>
</feature>
<accession>A0ABQ7JWL5</accession>
<keyword evidence="1" id="KW-0732">Signal</keyword>
<dbReference type="EMBL" id="JAAAIM010000563">
    <property type="protein sequence ID" value="KAG0286560.1"/>
    <property type="molecule type" value="Genomic_DNA"/>
</dbReference>
<gene>
    <name evidence="2" type="ORF">BGZ96_009354</name>
</gene>